<reference evidence="3 4" key="1">
    <citation type="submission" date="2019-03" db="EMBL/GenBank/DDBJ databases">
        <title>Genomic Encyclopedia of Type Strains, Phase IV (KMG-IV): sequencing the most valuable type-strain genomes for metagenomic binning, comparative biology and taxonomic classification.</title>
        <authorList>
            <person name="Goeker M."/>
        </authorList>
    </citation>
    <scope>NUCLEOTIDE SEQUENCE [LARGE SCALE GENOMIC DNA]</scope>
    <source>
        <strain evidence="3 4">DSM 44496</strain>
    </source>
</reference>
<dbReference type="Pfam" id="PF19348">
    <property type="entry name" value="DUF5926"/>
    <property type="match status" value="1"/>
</dbReference>
<protein>
    <recommendedName>
        <fullName evidence="2">DUF5926 domain-containing protein</fullName>
    </recommendedName>
</protein>
<accession>A0A4V3CN31</accession>
<feature type="compositionally biased region" description="Basic and acidic residues" evidence="1">
    <location>
        <begin position="343"/>
        <end position="353"/>
    </location>
</feature>
<feature type="domain" description="DUF5926" evidence="2">
    <location>
        <begin position="90"/>
        <end position="360"/>
    </location>
</feature>
<evidence type="ECO:0000259" key="2">
    <source>
        <dbReference type="Pfam" id="PF19348"/>
    </source>
</evidence>
<comment type="caution">
    <text evidence="3">The sequence shown here is derived from an EMBL/GenBank/DDBJ whole genome shotgun (WGS) entry which is preliminary data.</text>
</comment>
<dbReference type="Proteomes" id="UP000295087">
    <property type="component" value="Unassembled WGS sequence"/>
</dbReference>
<dbReference type="EMBL" id="SNXK01000006">
    <property type="protein sequence ID" value="TDP32452.1"/>
    <property type="molecule type" value="Genomic_DNA"/>
</dbReference>
<dbReference type="InterPro" id="IPR045970">
    <property type="entry name" value="DUF5926"/>
</dbReference>
<evidence type="ECO:0000256" key="1">
    <source>
        <dbReference type="SAM" id="MobiDB-lite"/>
    </source>
</evidence>
<gene>
    <name evidence="3" type="ORF">DFR75_106244</name>
</gene>
<feature type="region of interest" description="Disordered" evidence="1">
    <location>
        <begin position="338"/>
        <end position="360"/>
    </location>
</feature>
<sequence>MTSAAGAAVLGARLRLFPPSGHSFVAPSGQSRVGGAPRTGARGRDVIGGHKLRAVGKSKRNSPKPDSNRAQRLAERRAAQEQASAVVTRPFEGLAAECDLVALREFVPSATATLKLAPGVAAQREVTLATVLPGAVAALVRAGDEPVGFVGTQMQFRGADPSADIAAAILWTQSAEPGESLTAPETVEGGPRLADVIDPGADLELTVHQDFDWWVPEGVTPDPQVAATIEQAKQAIMPSARLDLGADGVGAAWWVDAGEKAHVRWVRPEDEDALMLALARVHAAGGLHMGEGSRFAGSFRTHGVLVPVFDLDPERHPTEWEAPAREFGARLAEALASDVPMTSEERRSRDGLRSRQVTLR</sequence>
<dbReference type="AlphaFoldDB" id="A0A4V3CN31"/>
<proteinExistence type="predicted"/>
<evidence type="ECO:0000313" key="3">
    <source>
        <dbReference type="EMBL" id="TDP32452.1"/>
    </source>
</evidence>
<name>A0A4V3CN31_NOCIG</name>
<keyword evidence="4" id="KW-1185">Reference proteome</keyword>
<organism evidence="3 4">
    <name type="scientific">Nocardia ignorata</name>
    <dbReference type="NCBI Taxonomy" id="145285"/>
    <lineage>
        <taxon>Bacteria</taxon>
        <taxon>Bacillati</taxon>
        <taxon>Actinomycetota</taxon>
        <taxon>Actinomycetes</taxon>
        <taxon>Mycobacteriales</taxon>
        <taxon>Nocardiaceae</taxon>
        <taxon>Nocardia</taxon>
    </lineage>
</organism>
<feature type="region of interest" description="Disordered" evidence="1">
    <location>
        <begin position="23"/>
        <end position="46"/>
    </location>
</feature>
<evidence type="ECO:0000313" key="4">
    <source>
        <dbReference type="Proteomes" id="UP000295087"/>
    </source>
</evidence>